<dbReference type="STRING" id="112498.A0A2D3VNG8"/>
<proteinExistence type="predicted"/>
<evidence type="ECO:0000256" key="1">
    <source>
        <dbReference type="SAM" id="SignalP"/>
    </source>
</evidence>
<keyword evidence="1" id="KW-0732">Signal</keyword>
<feature type="chain" id="PRO_5013898113" evidence="1">
    <location>
        <begin position="20"/>
        <end position="224"/>
    </location>
</feature>
<dbReference type="EMBL" id="FJUY01000016">
    <property type="protein sequence ID" value="CZT23298.1"/>
    <property type="molecule type" value="Genomic_DNA"/>
</dbReference>
<dbReference type="AlphaFoldDB" id="A0A2D3VNG8"/>
<evidence type="ECO:0000313" key="2">
    <source>
        <dbReference type="EMBL" id="CZT23298.1"/>
    </source>
</evidence>
<dbReference type="RefSeq" id="XP_023630022.1">
    <property type="nucleotide sequence ID" value="XM_023774254.1"/>
</dbReference>
<dbReference type="InterPro" id="IPR013320">
    <property type="entry name" value="ConA-like_dom_sf"/>
</dbReference>
<gene>
    <name evidence="2" type="ORF">RCC_09009</name>
</gene>
<dbReference type="OrthoDB" id="42525at2759"/>
<dbReference type="Gene3D" id="2.60.120.200">
    <property type="match status" value="1"/>
</dbReference>
<reference evidence="2 3" key="1">
    <citation type="submission" date="2016-03" db="EMBL/GenBank/DDBJ databases">
        <authorList>
            <person name="Ploux O."/>
        </authorList>
    </citation>
    <scope>NUCLEOTIDE SEQUENCE [LARGE SCALE GENOMIC DNA]</scope>
    <source>
        <strain evidence="2 3">URUG2</strain>
    </source>
</reference>
<dbReference type="SUPFAM" id="SSF49899">
    <property type="entry name" value="Concanavalin A-like lectins/glucanases"/>
    <property type="match status" value="1"/>
</dbReference>
<dbReference type="Proteomes" id="UP000225277">
    <property type="component" value="Unassembled WGS sequence"/>
</dbReference>
<feature type="signal peptide" evidence="1">
    <location>
        <begin position="1"/>
        <end position="19"/>
    </location>
</feature>
<name>A0A2D3VNG8_9PEZI</name>
<dbReference type="PANTHER" id="PTHR35332:SF2">
    <property type="entry name" value="REGULATION OF ENOLASE PROTEIN 1"/>
    <property type="match status" value="1"/>
</dbReference>
<protein>
    <submittedName>
        <fullName evidence="2">Uncharacterized protein</fullName>
    </submittedName>
</protein>
<dbReference type="Pfam" id="PF07081">
    <property type="entry name" value="DUF1349"/>
    <property type="match status" value="1"/>
</dbReference>
<keyword evidence="3" id="KW-1185">Reference proteome</keyword>
<dbReference type="PANTHER" id="PTHR35332">
    <property type="entry name" value="REGULATION OF ENOLASE PROTEIN 1"/>
    <property type="match status" value="1"/>
</dbReference>
<accession>A0A2D3VNG8</accession>
<evidence type="ECO:0000313" key="3">
    <source>
        <dbReference type="Proteomes" id="UP000225277"/>
    </source>
</evidence>
<organism evidence="2 3">
    <name type="scientific">Ramularia collo-cygni</name>
    <dbReference type="NCBI Taxonomy" id="112498"/>
    <lineage>
        <taxon>Eukaryota</taxon>
        <taxon>Fungi</taxon>
        <taxon>Dikarya</taxon>
        <taxon>Ascomycota</taxon>
        <taxon>Pezizomycotina</taxon>
        <taxon>Dothideomycetes</taxon>
        <taxon>Dothideomycetidae</taxon>
        <taxon>Mycosphaerellales</taxon>
        <taxon>Mycosphaerellaceae</taxon>
        <taxon>Ramularia</taxon>
    </lineage>
</organism>
<sequence length="224" mass="24983">MLSLSTLSPLVLFTSVALAGNAHPWKYANNPIVKQTSPNSLTITTPPATDLWHPSAAPQNFTSPYVYKVCKSADFQRVSVTLSADFKTRYDQGGIAIFFPNKKDANSKTGPESWLKTGIEFEKGAPQLGTVGNYKFSDWSLAPVVPEGAKEGTFLVERNGTELWSYHVVNNDRYPLREVTWAFLEERGKKDAELWVGLYAAKPTYNENPKEKLSVDFKDIEIVC</sequence>
<dbReference type="GeneID" id="35604088"/>
<dbReference type="InterPro" id="IPR009784">
    <property type="entry name" value="DUF1349"/>
</dbReference>